<dbReference type="GO" id="GO:0005777">
    <property type="term" value="C:peroxisome"/>
    <property type="evidence" value="ECO:0007669"/>
    <property type="project" value="InterPro"/>
</dbReference>
<reference evidence="1" key="1">
    <citation type="submission" date="2020-01" db="EMBL/GenBank/DDBJ databases">
        <authorList>
            <person name="Mishra B."/>
        </authorList>
    </citation>
    <scope>NUCLEOTIDE SEQUENCE [LARGE SCALE GENOMIC DNA]</scope>
</reference>
<gene>
    <name evidence="1" type="ORF">MERR_LOCUS7568</name>
</gene>
<dbReference type="PANTHER" id="PTHR14379">
    <property type="entry name" value="LIMKAIN B LKAP"/>
    <property type="match status" value="1"/>
</dbReference>
<dbReference type="CDD" id="cd10910">
    <property type="entry name" value="PIN_limkain_b1_N_like"/>
    <property type="match status" value="1"/>
</dbReference>
<protein>
    <recommendedName>
        <fullName evidence="3">NYN domain-containing protein</fullName>
    </recommendedName>
</protein>
<evidence type="ECO:0000313" key="2">
    <source>
        <dbReference type="Proteomes" id="UP000467841"/>
    </source>
</evidence>
<dbReference type="EMBL" id="CACVBM020000543">
    <property type="protein sequence ID" value="CAA7020333.1"/>
    <property type="molecule type" value="Genomic_DNA"/>
</dbReference>
<keyword evidence="2" id="KW-1185">Reference proteome</keyword>
<accession>A0A6D2I2E4</accession>
<dbReference type="Proteomes" id="UP000467841">
    <property type="component" value="Unassembled WGS sequence"/>
</dbReference>
<dbReference type="InterPro" id="IPR024768">
    <property type="entry name" value="Marf1"/>
</dbReference>
<comment type="caution">
    <text evidence="1">The sequence shown here is derived from an EMBL/GenBank/DDBJ whole genome shotgun (WGS) entry which is preliminary data.</text>
</comment>
<dbReference type="AlphaFoldDB" id="A0A6D2I2E4"/>
<evidence type="ECO:0008006" key="3">
    <source>
        <dbReference type="Google" id="ProtNLM"/>
    </source>
</evidence>
<sequence length="218" mass="24993">MVYTICALRLDFVELQEKFADAETIVYWDVEDYFPVTGFVTFSERIRSALGKAGYHGKVSIRAYHGGGDKKPPEEEEAEGITFVSRATKRGRMHSMLLDMQLFATDNTSRAPTNLMVITKGLTWDKDEEETQLANCLTILNSECYNVLLAVPDDDYEDELKKMPFDLKYSAWLWKDLSAGGYPLDRGIIEACRRLPLMKYIEEDPCPSCGRESFYEYE</sequence>
<dbReference type="GO" id="GO:0010468">
    <property type="term" value="P:regulation of gene expression"/>
    <property type="evidence" value="ECO:0007669"/>
    <property type="project" value="InterPro"/>
</dbReference>
<proteinExistence type="predicted"/>
<organism evidence="1 2">
    <name type="scientific">Microthlaspi erraticum</name>
    <dbReference type="NCBI Taxonomy" id="1685480"/>
    <lineage>
        <taxon>Eukaryota</taxon>
        <taxon>Viridiplantae</taxon>
        <taxon>Streptophyta</taxon>
        <taxon>Embryophyta</taxon>
        <taxon>Tracheophyta</taxon>
        <taxon>Spermatophyta</taxon>
        <taxon>Magnoliopsida</taxon>
        <taxon>eudicotyledons</taxon>
        <taxon>Gunneridae</taxon>
        <taxon>Pentapetalae</taxon>
        <taxon>rosids</taxon>
        <taxon>malvids</taxon>
        <taxon>Brassicales</taxon>
        <taxon>Brassicaceae</taxon>
        <taxon>Coluteocarpeae</taxon>
        <taxon>Microthlaspi</taxon>
    </lineage>
</organism>
<evidence type="ECO:0000313" key="1">
    <source>
        <dbReference type="EMBL" id="CAA7020333.1"/>
    </source>
</evidence>
<dbReference type="PANTHER" id="PTHR14379:SF3">
    <property type="entry name" value="MEIOSIS REGULATOR AND MRNA STABILITY FACTOR 1"/>
    <property type="match status" value="1"/>
</dbReference>
<name>A0A6D2I2E4_9BRAS</name>